<dbReference type="SUPFAM" id="SSF52317">
    <property type="entry name" value="Class I glutamine amidotransferase-like"/>
    <property type="match status" value="1"/>
</dbReference>
<dbReference type="Proteomes" id="UP000031390">
    <property type="component" value="Unassembled WGS sequence"/>
</dbReference>
<evidence type="ECO:0000313" key="3">
    <source>
        <dbReference type="EMBL" id="UNV87669.1"/>
    </source>
</evidence>
<protein>
    <submittedName>
        <fullName evidence="3">Gamma-glutamyl-gamma-aminobutyrate hydrolase family protein</fullName>
    </submittedName>
    <submittedName>
        <fullName evidence="2">Glutamine amidotransferase</fullName>
    </submittedName>
</protein>
<dbReference type="PANTHER" id="PTHR42695">
    <property type="entry name" value="GLUTAMINE AMIDOTRANSFERASE YLR126C-RELATED"/>
    <property type="match status" value="1"/>
</dbReference>
<dbReference type="GO" id="GO:0016787">
    <property type="term" value="F:hydrolase activity"/>
    <property type="evidence" value="ECO:0007669"/>
    <property type="project" value="UniProtKB-KW"/>
</dbReference>
<dbReference type="GO" id="GO:0005829">
    <property type="term" value="C:cytosol"/>
    <property type="evidence" value="ECO:0007669"/>
    <property type="project" value="TreeGrafter"/>
</dbReference>
<gene>
    <name evidence="2" type="ORF">MCC93_07620</name>
    <name evidence="3" type="ORF">MON37_01630</name>
</gene>
<dbReference type="Gene3D" id="3.40.50.880">
    <property type="match status" value="1"/>
</dbReference>
<proteinExistence type="predicted"/>
<dbReference type="RefSeq" id="WP_039406116.1">
    <property type="nucleotide sequence ID" value="NZ_CP094242.1"/>
</dbReference>
<dbReference type="CDD" id="cd01741">
    <property type="entry name" value="GATase1_1"/>
    <property type="match status" value="1"/>
</dbReference>
<dbReference type="EMBL" id="CP094242">
    <property type="protein sequence ID" value="UNV87669.1"/>
    <property type="molecule type" value="Genomic_DNA"/>
</dbReference>
<keyword evidence="3" id="KW-0378">Hydrolase</keyword>
<dbReference type="PROSITE" id="PS51273">
    <property type="entry name" value="GATASE_TYPE_1"/>
    <property type="match status" value="1"/>
</dbReference>
<evidence type="ECO:0000313" key="2">
    <source>
        <dbReference type="EMBL" id="KIC10191.1"/>
    </source>
</evidence>
<dbReference type="InterPro" id="IPR017926">
    <property type="entry name" value="GATASE"/>
</dbReference>
<dbReference type="AlphaFoldDB" id="A0A0C1GXS9"/>
<dbReference type="PANTHER" id="PTHR42695:SF5">
    <property type="entry name" value="GLUTAMINE AMIDOTRANSFERASE YLR126C-RELATED"/>
    <property type="match status" value="1"/>
</dbReference>
<dbReference type="GO" id="GO:0016740">
    <property type="term" value="F:transferase activity"/>
    <property type="evidence" value="ECO:0007669"/>
    <property type="project" value="UniProtKB-KW"/>
</dbReference>
<evidence type="ECO:0000313" key="4">
    <source>
        <dbReference type="Proteomes" id="UP000031390"/>
    </source>
</evidence>
<dbReference type="EMBL" id="JUFZ01000030">
    <property type="protein sequence ID" value="KIC10191.1"/>
    <property type="molecule type" value="Genomic_DNA"/>
</dbReference>
<dbReference type="InterPro" id="IPR029062">
    <property type="entry name" value="Class_I_gatase-like"/>
</dbReference>
<accession>A0A0C1GXS9</accession>
<keyword evidence="2" id="KW-0808">Transferase</keyword>
<feature type="domain" description="Glutamine amidotransferase" evidence="1">
    <location>
        <begin position="39"/>
        <end position="203"/>
    </location>
</feature>
<dbReference type="NCBIfam" id="NF006098">
    <property type="entry name" value="PRK08250.1"/>
    <property type="match status" value="1"/>
</dbReference>
<sequence>MKQELRHDGGTRGKTLNVHFILHEDFEVPGAYWDWARSRGHRTALTKVYESEALPENADGIDFLIVMGGPQSPDEDRQAFPYYDPEAELRLMRQAVAADKYIVGVCLGAQLLSVAYGARHGRSPHREIGVYPVELTQEGLNDPHTALLGASFLAGHWHGDMPGLTDGAAVLAASKGCPRQIVRFSPKHYAFQAHLEFDRTAVGLLIAADGRENLAAQSRTQAYVQHPDEIERFDFTQMNAKLFAFLDSLTESGQGGA</sequence>
<keyword evidence="2" id="KW-0315">Glutamine amidotransferase</keyword>
<keyword evidence="5" id="KW-1185">Reference proteome</keyword>
<dbReference type="InterPro" id="IPR044992">
    <property type="entry name" value="ChyE-like"/>
</dbReference>
<name>A0A0C1GXS9_9NEIS</name>
<dbReference type="Proteomes" id="UP000829504">
    <property type="component" value="Chromosome"/>
</dbReference>
<evidence type="ECO:0000313" key="5">
    <source>
        <dbReference type="Proteomes" id="UP000829504"/>
    </source>
</evidence>
<reference evidence="3 5" key="2">
    <citation type="submission" date="2022-03" db="EMBL/GenBank/DDBJ databases">
        <title>Genome sequencing of Morococcus cerebrosus.</title>
        <authorList>
            <person name="Baek M.-G."/>
            <person name="Yi H."/>
        </authorList>
    </citation>
    <scope>NUCLEOTIDE SEQUENCE [LARGE SCALE GENOMIC DNA]</scope>
    <source>
        <strain evidence="3 5">CIP 81.93</strain>
    </source>
</reference>
<evidence type="ECO:0000259" key="1">
    <source>
        <dbReference type="Pfam" id="PF00117"/>
    </source>
</evidence>
<dbReference type="Pfam" id="PF00117">
    <property type="entry name" value="GATase"/>
    <property type="match status" value="1"/>
</dbReference>
<organism evidence="2 4">
    <name type="scientific">Morococcus cerebrosus</name>
    <dbReference type="NCBI Taxonomy" id="1056807"/>
    <lineage>
        <taxon>Bacteria</taxon>
        <taxon>Pseudomonadati</taxon>
        <taxon>Pseudomonadota</taxon>
        <taxon>Betaproteobacteria</taxon>
        <taxon>Neisseriales</taxon>
        <taxon>Neisseriaceae</taxon>
        <taxon>Morococcus</taxon>
    </lineage>
</organism>
<reference evidence="2 4" key="1">
    <citation type="submission" date="2014-12" db="EMBL/GenBank/DDBJ databases">
        <title>Genome sequence of Morococcus cerebrosus.</title>
        <authorList>
            <person name="Shin S.-K."/>
            <person name="Yi H."/>
        </authorList>
    </citation>
    <scope>NUCLEOTIDE SEQUENCE [LARGE SCALE GENOMIC DNA]</scope>
    <source>
        <strain evidence="2 4">CIP 81.93</strain>
    </source>
</reference>
<dbReference type="PATRIC" id="fig|1056807.3.peg.734"/>